<proteinExistence type="predicted"/>
<accession>A0A1G6WT96</accession>
<dbReference type="AlphaFoldDB" id="A0A1G6WT96"/>
<keyword evidence="2" id="KW-1185">Reference proteome</keyword>
<evidence type="ECO:0008006" key="3">
    <source>
        <dbReference type="Google" id="ProtNLM"/>
    </source>
</evidence>
<evidence type="ECO:0000313" key="1">
    <source>
        <dbReference type="EMBL" id="SDD68863.1"/>
    </source>
</evidence>
<dbReference type="EMBL" id="FNAG01000005">
    <property type="protein sequence ID" value="SDD68863.1"/>
    <property type="molecule type" value="Genomic_DNA"/>
</dbReference>
<organism evidence="1 2">
    <name type="scientific">Aquimonas voraii</name>
    <dbReference type="NCBI Taxonomy" id="265719"/>
    <lineage>
        <taxon>Bacteria</taxon>
        <taxon>Pseudomonadati</taxon>
        <taxon>Pseudomonadota</taxon>
        <taxon>Gammaproteobacteria</taxon>
        <taxon>Lysobacterales</taxon>
        <taxon>Lysobacteraceae</taxon>
        <taxon>Aquimonas</taxon>
    </lineage>
</organism>
<reference evidence="1 2" key="1">
    <citation type="submission" date="2016-10" db="EMBL/GenBank/DDBJ databases">
        <authorList>
            <person name="de Groot N.N."/>
        </authorList>
    </citation>
    <scope>NUCLEOTIDE SEQUENCE [LARGE SCALE GENOMIC DNA]</scope>
    <source>
        <strain evidence="1 2">DSM 16957</strain>
    </source>
</reference>
<evidence type="ECO:0000313" key="2">
    <source>
        <dbReference type="Proteomes" id="UP000199603"/>
    </source>
</evidence>
<dbReference type="RefSeq" id="WP_091242374.1">
    <property type="nucleotide sequence ID" value="NZ_FNAG01000005.1"/>
</dbReference>
<dbReference type="Proteomes" id="UP000199603">
    <property type="component" value="Unassembled WGS sequence"/>
</dbReference>
<sequence>MKRPALLSLRAWRKRARELTEMYALPLCGALLPWSLTRRLLARLAAHQSWYRDEVQPAEEYAHRAGFAPDRAAFGRRMRWRLLIEHMDGFLVPLRSRRYLQRWVRAEGDPLPEQGPVMFIGTHFGCGYWFLPLVREHGLPPNIVAPQLGPLLARSSLLQNIYSRMRHWLLTLATGRPLVYRGNAVAALTELMRAGQVTFGLCDIPTNRENAVEVELCGRRTRLADNMFALAARESVPVYLFMSDTELETGLRRVYFERAEGEPRAQVKQLARLLDRHIQRDPSGWRFWSIAPSFFPELADP</sequence>
<name>A0A1G6WT96_9GAMM</name>
<protein>
    <recommendedName>
        <fullName evidence="3">KDO2-lipid IV(A) lauroyltransferase</fullName>
    </recommendedName>
</protein>
<gene>
    <name evidence="1" type="ORF">SAMN04488509_105148</name>
</gene>
<dbReference type="STRING" id="265719.SAMN04488509_105148"/>